<proteinExistence type="predicted"/>
<name>A0AAU9EGI4_9BACT</name>
<dbReference type="InterPro" id="IPR022791">
    <property type="entry name" value="L-PG_synthase/AglD"/>
</dbReference>
<comment type="subcellular location">
    <subcellularLocation>
        <location evidence="1">Cell membrane</location>
        <topology evidence="1">Multi-pass membrane protein</topology>
    </subcellularLocation>
</comment>
<keyword evidence="8" id="KW-1185">Reference proteome</keyword>
<dbReference type="Proteomes" id="UP001366166">
    <property type="component" value="Chromosome"/>
</dbReference>
<dbReference type="Pfam" id="PF03706">
    <property type="entry name" value="LPG_synthase_TM"/>
    <property type="match status" value="1"/>
</dbReference>
<evidence type="ECO:0000256" key="6">
    <source>
        <dbReference type="SAM" id="Phobius"/>
    </source>
</evidence>
<dbReference type="KEGG" id="dmp:FAK_14200"/>
<keyword evidence="2" id="KW-1003">Cell membrane</keyword>
<evidence type="ECO:0000256" key="5">
    <source>
        <dbReference type="ARBA" id="ARBA00023136"/>
    </source>
</evidence>
<evidence type="ECO:0000256" key="1">
    <source>
        <dbReference type="ARBA" id="ARBA00004651"/>
    </source>
</evidence>
<sequence length="359" mass="38195">MLETPANPQPRSRRRRAGAWLTMLLAGAITAGLLYYLAQTTTLDDWVGLFRGLPLVFLLAYMACFLGSMLLKALRYRLLLAASSQAAPPRFAGLVAVTFVSNLFVDLLPARSGSLAYIVFLNRKLAVDLPACFSSFAFSFIFDLIGMLPLFFLAIVLHGLAAGDSAPLLWALLGALAIIALAALYLLEKVLALMARLVAWLAPRLPGKLQAWAGRAAEELAAMAKDVATVKSRGVYGRVLVVSVAIRALKYLGLYLLVSGLAAQWPEQAAHLSFPLVLFALLAAEATASLPVSGIAGFGAYEGVMMATLRGAGLASTQAALIPFGLHLITQTIDYTLGALALVALGLIKPRENANEEPL</sequence>
<keyword evidence="5 6" id="KW-0472">Membrane</keyword>
<evidence type="ECO:0000256" key="4">
    <source>
        <dbReference type="ARBA" id="ARBA00022989"/>
    </source>
</evidence>
<dbReference type="PANTHER" id="PTHR39087">
    <property type="entry name" value="UPF0104 MEMBRANE PROTEIN MJ1595"/>
    <property type="match status" value="1"/>
</dbReference>
<dbReference type="RefSeq" id="WP_338606069.1">
    <property type="nucleotide sequence ID" value="NZ_AP028679.1"/>
</dbReference>
<organism evidence="7 8">
    <name type="scientific">Desulfoferula mesophila</name>
    <dbReference type="NCBI Taxonomy" id="3058419"/>
    <lineage>
        <taxon>Bacteria</taxon>
        <taxon>Pseudomonadati</taxon>
        <taxon>Thermodesulfobacteriota</taxon>
        <taxon>Desulfarculia</taxon>
        <taxon>Desulfarculales</taxon>
        <taxon>Desulfarculaceae</taxon>
        <taxon>Desulfoferula</taxon>
    </lineage>
</organism>
<evidence type="ECO:0000313" key="7">
    <source>
        <dbReference type="EMBL" id="BEQ14354.1"/>
    </source>
</evidence>
<dbReference type="PANTHER" id="PTHR39087:SF2">
    <property type="entry name" value="UPF0104 MEMBRANE PROTEIN MJ1595"/>
    <property type="match status" value="1"/>
</dbReference>
<feature type="transmembrane region" description="Helical" evidence="6">
    <location>
        <begin position="49"/>
        <end position="71"/>
    </location>
</feature>
<keyword evidence="4 6" id="KW-1133">Transmembrane helix</keyword>
<feature type="transmembrane region" description="Helical" evidence="6">
    <location>
        <begin position="235"/>
        <end position="258"/>
    </location>
</feature>
<feature type="transmembrane region" description="Helical" evidence="6">
    <location>
        <begin position="17"/>
        <end position="37"/>
    </location>
</feature>
<dbReference type="GO" id="GO:0005886">
    <property type="term" value="C:plasma membrane"/>
    <property type="evidence" value="ECO:0007669"/>
    <property type="project" value="UniProtKB-SubCell"/>
</dbReference>
<feature type="transmembrane region" description="Helical" evidence="6">
    <location>
        <begin position="168"/>
        <end position="187"/>
    </location>
</feature>
<protein>
    <recommendedName>
        <fullName evidence="9">Flippase-like domain-containing protein</fullName>
    </recommendedName>
</protein>
<feature type="transmembrane region" description="Helical" evidence="6">
    <location>
        <begin position="278"/>
        <end position="301"/>
    </location>
</feature>
<accession>A0AAU9EGI4</accession>
<reference evidence="8" key="1">
    <citation type="journal article" date="2023" name="Arch. Microbiol.">
        <title>Desulfoferula mesophilus gen. nov. sp. nov., a mesophilic sulfate-reducing bacterium isolated from a brackish lake sediment.</title>
        <authorList>
            <person name="Watanabe T."/>
            <person name="Yabe T."/>
            <person name="Tsuji J.M."/>
            <person name="Fukui M."/>
        </authorList>
    </citation>
    <scope>NUCLEOTIDE SEQUENCE [LARGE SCALE GENOMIC DNA]</scope>
    <source>
        <strain evidence="8">12FAK</strain>
    </source>
</reference>
<feature type="transmembrane region" description="Helical" evidence="6">
    <location>
        <begin position="131"/>
        <end position="156"/>
    </location>
</feature>
<keyword evidence="3 6" id="KW-0812">Transmembrane</keyword>
<dbReference type="AlphaFoldDB" id="A0AAU9EGI4"/>
<dbReference type="EMBL" id="AP028679">
    <property type="protein sequence ID" value="BEQ14354.1"/>
    <property type="molecule type" value="Genomic_DNA"/>
</dbReference>
<evidence type="ECO:0008006" key="9">
    <source>
        <dbReference type="Google" id="ProtNLM"/>
    </source>
</evidence>
<evidence type="ECO:0000313" key="8">
    <source>
        <dbReference type="Proteomes" id="UP001366166"/>
    </source>
</evidence>
<evidence type="ECO:0000256" key="2">
    <source>
        <dbReference type="ARBA" id="ARBA00022475"/>
    </source>
</evidence>
<evidence type="ECO:0000256" key="3">
    <source>
        <dbReference type="ARBA" id="ARBA00022692"/>
    </source>
</evidence>
<gene>
    <name evidence="7" type="ORF">FAK_14200</name>
</gene>